<dbReference type="SUPFAM" id="SSF49899">
    <property type="entry name" value="Concanavalin A-like lectins/glucanases"/>
    <property type="match status" value="1"/>
</dbReference>
<proteinExistence type="predicted"/>
<dbReference type="InterPro" id="IPR009784">
    <property type="entry name" value="DUF1349"/>
</dbReference>
<sequence>MSKIDFTKDFKWLNPPKSSEVSPDSLLLVTKKTDFWYTPEVNSHDGHFYYTAISGDFVAYLTIKGEYSTLYDQMGMMLRVNYKKWMKCGIEYVNDCPHASCVVCRDSNDNFCDWAVSKLPSSNTKSTTMHLKVTRLGNKIVIEYALPGENEAPATQEEKSESLSKKPTEITKWNLLRKFYFDNGELKIGCMSCSPKRDGFEAHFSDFIIEQKNKGETKDPIPDP</sequence>
<dbReference type="Gene3D" id="2.60.120.200">
    <property type="match status" value="1"/>
</dbReference>
<evidence type="ECO:0000313" key="2">
    <source>
        <dbReference type="Proteomes" id="UP000023152"/>
    </source>
</evidence>
<reference evidence="1 2" key="1">
    <citation type="journal article" date="2013" name="Curr. Biol.">
        <title>The Genome of the Foraminiferan Reticulomyxa filosa.</title>
        <authorList>
            <person name="Glockner G."/>
            <person name="Hulsmann N."/>
            <person name="Schleicher M."/>
            <person name="Noegel A.A."/>
            <person name="Eichinger L."/>
            <person name="Gallinger C."/>
            <person name="Pawlowski J."/>
            <person name="Sierra R."/>
            <person name="Euteneuer U."/>
            <person name="Pillet L."/>
            <person name="Moustafa A."/>
            <person name="Platzer M."/>
            <person name="Groth M."/>
            <person name="Szafranski K."/>
            <person name="Schliwa M."/>
        </authorList>
    </citation>
    <scope>NUCLEOTIDE SEQUENCE [LARGE SCALE GENOMIC DNA]</scope>
</reference>
<dbReference type="Proteomes" id="UP000023152">
    <property type="component" value="Unassembled WGS sequence"/>
</dbReference>
<dbReference type="PANTHER" id="PTHR35332">
    <property type="entry name" value="REGULATION OF ENOLASE PROTEIN 1"/>
    <property type="match status" value="1"/>
</dbReference>
<comment type="caution">
    <text evidence="1">The sequence shown here is derived from an EMBL/GenBank/DDBJ whole genome shotgun (WGS) entry which is preliminary data.</text>
</comment>
<dbReference type="PANTHER" id="PTHR35332:SF2">
    <property type="entry name" value="REGULATION OF ENOLASE PROTEIN 1"/>
    <property type="match status" value="1"/>
</dbReference>
<keyword evidence="2" id="KW-1185">Reference proteome</keyword>
<dbReference type="AlphaFoldDB" id="X6MPC6"/>
<dbReference type="Pfam" id="PF07081">
    <property type="entry name" value="DUF1349"/>
    <property type="match status" value="1"/>
</dbReference>
<organism evidence="1 2">
    <name type="scientific">Reticulomyxa filosa</name>
    <dbReference type="NCBI Taxonomy" id="46433"/>
    <lineage>
        <taxon>Eukaryota</taxon>
        <taxon>Sar</taxon>
        <taxon>Rhizaria</taxon>
        <taxon>Retaria</taxon>
        <taxon>Foraminifera</taxon>
        <taxon>Monothalamids</taxon>
        <taxon>Reticulomyxidae</taxon>
        <taxon>Reticulomyxa</taxon>
    </lineage>
</organism>
<dbReference type="InterPro" id="IPR013320">
    <property type="entry name" value="ConA-like_dom_sf"/>
</dbReference>
<protein>
    <submittedName>
        <fullName evidence="1">Uncharacterized protein</fullName>
    </submittedName>
</protein>
<gene>
    <name evidence="1" type="ORF">RFI_21843</name>
</gene>
<dbReference type="EMBL" id="ASPP01019051">
    <property type="protein sequence ID" value="ETO15521.1"/>
    <property type="molecule type" value="Genomic_DNA"/>
</dbReference>
<dbReference type="OrthoDB" id="42525at2759"/>
<evidence type="ECO:0000313" key="1">
    <source>
        <dbReference type="EMBL" id="ETO15521.1"/>
    </source>
</evidence>
<accession>X6MPC6</accession>
<name>X6MPC6_RETFI</name>